<evidence type="ECO:0000256" key="3">
    <source>
        <dbReference type="ARBA" id="ARBA00022598"/>
    </source>
</evidence>
<dbReference type="OrthoDB" id="9760188at2"/>
<dbReference type="EMBL" id="JAVRDO010000007">
    <property type="protein sequence ID" value="MDX9688199.1"/>
    <property type="molecule type" value="Genomic_DNA"/>
</dbReference>
<name>A0A1I6BBR9_9GAMM</name>
<dbReference type="GO" id="GO:0005524">
    <property type="term" value="F:ATP binding"/>
    <property type="evidence" value="ECO:0007669"/>
    <property type="project" value="UniProtKB-UniRule"/>
</dbReference>
<dbReference type="SUPFAM" id="SSF56317">
    <property type="entry name" value="Carbon-nitrogen hydrolase"/>
    <property type="match status" value="1"/>
</dbReference>
<dbReference type="RefSeq" id="WP_090538386.1">
    <property type="nucleotide sequence ID" value="NZ_FOYD01000003.1"/>
</dbReference>
<dbReference type="GO" id="GO:0005737">
    <property type="term" value="C:cytoplasm"/>
    <property type="evidence" value="ECO:0007669"/>
    <property type="project" value="InterPro"/>
</dbReference>
<keyword evidence="6 7" id="KW-0520">NAD</keyword>
<evidence type="ECO:0000313" key="14">
    <source>
        <dbReference type="Proteomes" id="UP001281217"/>
    </source>
</evidence>
<feature type="binding site" evidence="7">
    <location>
        <position position="119"/>
    </location>
    <ligand>
        <name>L-glutamine</name>
        <dbReference type="ChEBI" id="CHEBI:58359"/>
    </ligand>
</feature>
<dbReference type="GO" id="GO:0003952">
    <property type="term" value="F:NAD+ synthase (glutamine-hydrolyzing) activity"/>
    <property type="evidence" value="ECO:0007669"/>
    <property type="project" value="UniProtKB-UniRule"/>
</dbReference>
<feature type="binding site" evidence="7">
    <location>
        <position position="181"/>
    </location>
    <ligand>
        <name>L-glutamine</name>
        <dbReference type="ChEBI" id="CHEBI:58359"/>
    </ligand>
</feature>
<dbReference type="InterPro" id="IPR022310">
    <property type="entry name" value="NAD/GMP_synthase"/>
</dbReference>
<comment type="caution">
    <text evidence="7">Lacks conserved residue(s) required for the propagation of feature annotation.</text>
</comment>
<comment type="pathway">
    <text evidence="1 7 8">Cofactor biosynthesis; NAD(+) biosynthesis; NAD(+) from deamido-NAD(+) (L-Gln route): step 1/1.</text>
</comment>
<feature type="active site" description="Nucleophile; for glutaminase activity" evidence="7">
    <location>
        <position position="149"/>
    </location>
</feature>
<dbReference type="InterPro" id="IPR014729">
    <property type="entry name" value="Rossmann-like_a/b/a_fold"/>
</dbReference>
<evidence type="ECO:0000256" key="9">
    <source>
        <dbReference type="RuleBase" id="RU003811"/>
    </source>
</evidence>
<comment type="similarity">
    <text evidence="9">Belongs to the NAD synthetase family.</text>
</comment>
<organism evidence="12 13">
    <name type="scientific">Halopseudomonas formosensis</name>
    <dbReference type="NCBI Taxonomy" id="1002526"/>
    <lineage>
        <taxon>Bacteria</taxon>
        <taxon>Pseudomonadati</taxon>
        <taxon>Pseudomonadota</taxon>
        <taxon>Gammaproteobacteria</taxon>
        <taxon>Pseudomonadales</taxon>
        <taxon>Pseudomonadaceae</taxon>
        <taxon>Halopseudomonas</taxon>
    </lineage>
</organism>
<dbReference type="Gene3D" id="3.60.110.10">
    <property type="entry name" value="Carbon-nitrogen hydrolase"/>
    <property type="match status" value="1"/>
</dbReference>
<feature type="active site" description="For glutaminase activity" evidence="7">
    <location>
        <position position="113"/>
    </location>
</feature>
<dbReference type="Gene3D" id="3.40.50.620">
    <property type="entry name" value="HUPs"/>
    <property type="match status" value="1"/>
</dbReference>
<feature type="domain" description="CN hydrolase" evidence="10">
    <location>
        <begin position="5"/>
        <end position="245"/>
    </location>
</feature>
<evidence type="ECO:0000256" key="4">
    <source>
        <dbReference type="ARBA" id="ARBA00022741"/>
    </source>
</evidence>
<dbReference type="CDD" id="cd07570">
    <property type="entry name" value="GAT_Gln-NAD-synth"/>
    <property type="match status" value="1"/>
</dbReference>
<dbReference type="HAMAP" id="MF_02090">
    <property type="entry name" value="NadE_glutamine_dep"/>
    <property type="match status" value="1"/>
</dbReference>
<evidence type="ECO:0000256" key="2">
    <source>
        <dbReference type="ARBA" id="ARBA00007145"/>
    </source>
</evidence>
<sequence length="543" mass="60061">MTARVRMVLAQLNLRVGDIHGNLQRLVDAAIRARDELQADAIMFPELALCGYPPEDLLLRSSMQQRIERALAELAERVPDIHILVGYPWQQDGHCFNRAALLFNGQVQATYDKQKLPNYKVFDEKRYFAEGDSACVTEIKGLKVALSVCEDIWHPEPMQQAREAGARLMLNINASPFHMGKQIEREDTLRLRCAEGGMPVLYVNQIGGQDELVFDGGSLAMAANGDIALRAPAYDEGLFAVDVDFDEQGVRLQQGRLEPLPELEASIYQALVVGVRDYIGKNGFKGVLLGLSGGIDSALTMAVAVDALGAERVEAVMMPYHYTSEISIHDAAEQATQQGVTYRVLPIAPMVESFMATLAPVFEGTQRDTTEENLQARCRAVLLMALSNKSGALVLTTSNKSESAVGYSTLYGDMAGGFCVLKDVPKTMVYRLAEYRNSLGPVIPQRVIDRPPSAELAPGQKDEDSLPPYPVLDEILRLYVEQDQSADDIVRAGFDAELVHRVLTLVDRNEYKRRQAPIGPRVTQRGFGRDRRLPITARWALEG</sequence>
<comment type="function">
    <text evidence="7">Catalyzes the ATP-dependent amidation of deamido-NAD to form NAD. Uses L-glutamine as a nitrogen source.</text>
</comment>
<dbReference type="FunFam" id="3.40.50.620:FF:000106">
    <property type="entry name" value="Glutamine-dependent NAD(+) synthetase"/>
    <property type="match status" value="1"/>
</dbReference>
<evidence type="ECO:0000256" key="6">
    <source>
        <dbReference type="ARBA" id="ARBA00023027"/>
    </source>
</evidence>
<dbReference type="PANTHER" id="PTHR23090">
    <property type="entry name" value="NH 3 /GLUTAMINE-DEPENDENT NAD + SYNTHETASE"/>
    <property type="match status" value="1"/>
</dbReference>
<dbReference type="Pfam" id="PF00795">
    <property type="entry name" value="CN_hydrolase"/>
    <property type="match status" value="1"/>
</dbReference>
<dbReference type="NCBIfam" id="NF010588">
    <property type="entry name" value="PRK13981.1"/>
    <property type="match status" value="1"/>
</dbReference>
<dbReference type="InterPro" id="IPR036526">
    <property type="entry name" value="C-N_Hydrolase_sf"/>
</dbReference>
<dbReference type="EMBL" id="FOYD01000003">
    <property type="protein sequence ID" value="SFQ78334.1"/>
    <property type="molecule type" value="Genomic_DNA"/>
</dbReference>
<feature type="active site" description="Proton acceptor; for glutaminase activity" evidence="7">
    <location>
        <position position="46"/>
    </location>
</feature>
<evidence type="ECO:0000313" key="13">
    <source>
        <dbReference type="Proteomes" id="UP000242815"/>
    </source>
</evidence>
<dbReference type="InterPro" id="IPR003010">
    <property type="entry name" value="C-N_Hydrolase"/>
</dbReference>
<keyword evidence="4 7" id="KW-0547">Nucleotide-binding</keyword>
<dbReference type="GO" id="GO:0004359">
    <property type="term" value="F:glutaminase activity"/>
    <property type="evidence" value="ECO:0007669"/>
    <property type="project" value="InterPro"/>
</dbReference>
<evidence type="ECO:0000259" key="10">
    <source>
        <dbReference type="PROSITE" id="PS50263"/>
    </source>
</evidence>
<dbReference type="SUPFAM" id="SSF52402">
    <property type="entry name" value="Adenine nucleotide alpha hydrolases-like"/>
    <property type="match status" value="1"/>
</dbReference>
<feature type="binding site" evidence="7">
    <location>
        <begin position="290"/>
        <end position="297"/>
    </location>
    <ligand>
        <name>ATP</name>
        <dbReference type="ChEBI" id="CHEBI:30616"/>
    </ligand>
</feature>
<evidence type="ECO:0000256" key="5">
    <source>
        <dbReference type="ARBA" id="ARBA00022840"/>
    </source>
</evidence>
<dbReference type="CDD" id="cd00553">
    <property type="entry name" value="NAD_synthase"/>
    <property type="match status" value="1"/>
</dbReference>
<dbReference type="NCBIfam" id="TIGR00552">
    <property type="entry name" value="nadE"/>
    <property type="match status" value="1"/>
</dbReference>
<protein>
    <recommendedName>
        <fullName evidence="7 8">Glutamine-dependent NAD(+) synthetase</fullName>
        <ecNumber evidence="7 8">6.3.5.1</ecNumber>
    </recommendedName>
    <alternativeName>
        <fullName evidence="7 8">NAD(+) synthase [glutamine-hydrolyzing]</fullName>
    </alternativeName>
</protein>
<accession>A0A1I6BBR9</accession>
<feature type="binding site" evidence="7">
    <location>
        <position position="397"/>
    </location>
    <ligand>
        <name>ATP</name>
        <dbReference type="ChEBI" id="CHEBI:30616"/>
    </ligand>
</feature>
<dbReference type="PIRSF" id="PIRSF006630">
    <property type="entry name" value="NADS_GAT"/>
    <property type="match status" value="1"/>
</dbReference>
<dbReference type="InterPro" id="IPR014445">
    <property type="entry name" value="Gln-dep_NAD_synthase"/>
</dbReference>
<reference evidence="14" key="2">
    <citation type="submission" date="2023-07" db="EMBL/GenBank/DDBJ databases">
        <authorList>
            <person name="de Witt J."/>
        </authorList>
    </citation>
    <scope>NUCLEOTIDE SEQUENCE [LARGE SCALE GENOMIC DNA]</scope>
    <source>
        <strain evidence="14">FZJ</strain>
    </source>
</reference>
<dbReference type="Proteomes" id="UP000242815">
    <property type="component" value="Unassembled WGS sequence"/>
</dbReference>
<feature type="binding site" evidence="7">
    <location>
        <position position="175"/>
    </location>
    <ligand>
        <name>L-glutamine</name>
        <dbReference type="ChEBI" id="CHEBI:58359"/>
    </ligand>
</feature>
<evidence type="ECO:0000256" key="8">
    <source>
        <dbReference type="PIRNR" id="PIRNR006630"/>
    </source>
</evidence>
<reference evidence="12 13" key="1">
    <citation type="submission" date="2016-10" db="EMBL/GenBank/DDBJ databases">
        <authorList>
            <person name="de Groot N.N."/>
        </authorList>
    </citation>
    <scope>NUCLEOTIDE SEQUENCE [LARGE SCALE GENOMIC DNA]</scope>
    <source>
        <strain evidence="12 13">JCM 18415</strain>
    </source>
</reference>
<feature type="binding site" evidence="7">
    <location>
        <position position="402"/>
    </location>
    <ligand>
        <name>deamido-NAD(+)</name>
        <dbReference type="ChEBI" id="CHEBI:58437"/>
        <note>ligand shared between two neighboring subunits</note>
    </ligand>
</feature>
<comment type="similarity">
    <text evidence="2 7 8">In the C-terminal section; belongs to the NAD synthetase family.</text>
</comment>
<dbReference type="Proteomes" id="UP001281217">
    <property type="component" value="Unassembled WGS sequence"/>
</dbReference>
<dbReference type="GO" id="GO:0008795">
    <property type="term" value="F:NAD+ synthase activity"/>
    <property type="evidence" value="ECO:0007669"/>
    <property type="project" value="UniProtKB-UniRule"/>
</dbReference>
<dbReference type="EC" id="6.3.5.1" evidence="7 8"/>
<evidence type="ECO:0000256" key="1">
    <source>
        <dbReference type="ARBA" id="ARBA00005188"/>
    </source>
</evidence>
<dbReference type="PROSITE" id="PS50263">
    <property type="entry name" value="CN_HYDROLASE"/>
    <property type="match status" value="1"/>
</dbReference>
<feature type="binding site" evidence="7">
    <location>
        <position position="512"/>
    </location>
    <ligand>
        <name>deamido-NAD(+)</name>
        <dbReference type="ChEBI" id="CHEBI:58437"/>
        <note>ligand shared between two neighboring subunits</note>
    </ligand>
</feature>
<dbReference type="Pfam" id="PF02540">
    <property type="entry name" value="NAD_synthase"/>
    <property type="match status" value="1"/>
</dbReference>
<gene>
    <name evidence="7" type="primary">nadE</name>
    <name evidence="11" type="ORF">RED13_002646</name>
    <name evidence="12" type="ORF">SAMN05216578_103367</name>
</gene>
<feature type="binding site" evidence="7">
    <location>
        <position position="373"/>
    </location>
    <ligand>
        <name>deamido-NAD(+)</name>
        <dbReference type="ChEBI" id="CHEBI:58437"/>
        <note>ligand shared between two neighboring subunits</note>
    </ligand>
</feature>
<keyword evidence="3 7" id="KW-0436">Ligase</keyword>
<dbReference type="UniPathway" id="UPA00253">
    <property type="reaction ID" value="UER00334"/>
</dbReference>
<dbReference type="GO" id="GO:0009435">
    <property type="term" value="P:NAD+ biosynthetic process"/>
    <property type="evidence" value="ECO:0007669"/>
    <property type="project" value="UniProtKB-UniRule"/>
</dbReference>
<reference evidence="11" key="3">
    <citation type="submission" date="2024-05" db="EMBL/GenBank/DDBJ databases">
        <authorList>
            <person name="de Witt J."/>
        </authorList>
    </citation>
    <scope>NUCLEOTIDE SEQUENCE</scope>
    <source>
        <strain evidence="11">FZJ</strain>
    </source>
</reference>
<keyword evidence="14" id="KW-1185">Reference proteome</keyword>
<evidence type="ECO:0000313" key="11">
    <source>
        <dbReference type="EMBL" id="MDX9688199.1"/>
    </source>
</evidence>
<dbReference type="PANTHER" id="PTHR23090:SF9">
    <property type="entry name" value="GLUTAMINE-DEPENDENT NAD(+) SYNTHETASE"/>
    <property type="match status" value="1"/>
</dbReference>
<dbReference type="STRING" id="1002526.SAMN05216578_103367"/>
<comment type="catalytic activity">
    <reaction evidence="7 8">
        <text>deamido-NAD(+) + L-glutamine + ATP + H2O = L-glutamate + AMP + diphosphate + NAD(+) + H(+)</text>
        <dbReference type="Rhea" id="RHEA:24384"/>
        <dbReference type="ChEBI" id="CHEBI:15377"/>
        <dbReference type="ChEBI" id="CHEBI:15378"/>
        <dbReference type="ChEBI" id="CHEBI:29985"/>
        <dbReference type="ChEBI" id="CHEBI:30616"/>
        <dbReference type="ChEBI" id="CHEBI:33019"/>
        <dbReference type="ChEBI" id="CHEBI:57540"/>
        <dbReference type="ChEBI" id="CHEBI:58359"/>
        <dbReference type="ChEBI" id="CHEBI:58437"/>
        <dbReference type="ChEBI" id="CHEBI:456215"/>
        <dbReference type="EC" id="6.3.5.1"/>
    </reaction>
</comment>
<dbReference type="AlphaFoldDB" id="A0A1I6BBR9"/>
<proteinExistence type="inferred from homology"/>
<evidence type="ECO:0000313" key="12">
    <source>
        <dbReference type="EMBL" id="SFQ78334.1"/>
    </source>
</evidence>
<keyword evidence="5 7" id="KW-0067">ATP-binding</keyword>
<evidence type="ECO:0000256" key="7">
    <source>
        <dbReference type="HAMAP-Rule" id="MF_02090"/>
    </source>
</evidence>
<dbReference type="InterPro" id="IPR003694">
    <property type="entry name" value="NAD_synthase"/>
</dbReference>